<keyword evidence="1" id="KW-0812">Transmembrane</keyword>
<feature type="transmembrane region" description="Helical" evidence="1">
    <location>
        <begin position="108"/>
        <end position="126"/>
    </location>
</feature>
<evidence type="ECO:0000256" key="1">
    <source>
        <dbReference type="SAM" id="Phobius"/>
    </source>
</evidence>
<proteinExistence type="predicted"/>
<keyword evidence="3" id="KW-1185">Reference proteome</keyword>
<name>A0A4R2I8E8_9GAMM</name>
<reference evidence="2 3" key="1">
    <citation type="journal article" date="2015" name="Stand. Genomic Sci.">
        <title>Genomic Encyclopedia of Bacterial and Archaeal Type Strains, Phase III: the genomes of soil and plant-associated and newly described type strains.</title>
        <authorList>
            <person name="Whitman W.B."/>
            <person name="Woyke T."/>
            <person name="Klenk H.P."/>
            <person name="Zhou Y."/>
            <person name="Lilburn T.G."/>
            <person name="Beck B.J."/>
            <person name="De Vos P."/>
            <person name="Vandamme P."/>
            <person name="Eisen J.A."/>
            <person name="Garrity G."/>
            <person name="Hugenholtz P."/>
            <person name="Kyrpides N.C."/>
        </authorList>
    </citation>
    <scope>NUCLEOTIDE SEQUENCE [LARGE SCALE GENOMIC DNA]</scope>
    <source>
        <strain evidence="2 3">A3</strain>
    </source>
</reference>
<dbReference type="OrthoDB" id="5955962at2"/>
<gene>
    <name evidence="2" type="ORF">EV148_105192</name>
</gene>
<dbReference type="RefSeq" id="WP_131998002.1">
    <property type="nucleotide sequence ID" value="NZ_JACGXM010000003.1"/>
</dbReference>
<dbReference type="Proteomes" id="UP000294862">
    <property type="component" value="Unassembled WGS sequence"/>
</dbReference>
<evidence type="ECO:0000313" key="2">
    <source>
        <dbReference type="EMBL" id="TCO40397.1"/>
    </source>
</evidence>
<dbReference type="EMBL" id="SLWQ01000005">
    <property type="protein sequence ID" value="TCO40397.1"/>
    <property type="molecule type" value="Genomic_DNA"/>
</dbReference>
<comment type="caution">
    <text evidence="2">The sequence shown here is derived from an EMBL/GenBank/DDBJ whole genome shotgun (WGS) entry which is preliminary data.</text>
</comment>
<evidence type="ECO:0000313" key="3">
    <source>
        <dbReference type="Proteomes" id="UP000294862"/>
    </source>
</evidence>
<keyword evidence="1" id="KW-0472">Membrane</keyword>
<protein>
    <recommendedName>
        <fullName evidence="4">Signal transducing protein</fullName>
    </recommendedName>
</protein>
<accession>A0A4R2I8E8</accession>
<sequence>MRQIYTSPRMENVERVVALMAEHGIKTTIANRRAYQGADWKRFSYTAKADRDSWPQVSVVRSEDQTLARKVLRDAGLEPATRFADELAAARGVGSPTQHNRASLRIKLVVLALIAGVSVLIALSLLHH</sequence>
<organism evidence="2 3">
    <name type="scientific">Dokdonella fugitiva</name>
    <dbReference type="NCBI Taxonomy" id="328517"/>
    <lineage>
        <taxon>Bacteria</taxon>
        <taxon>Pseudomonadati</taxon>
        <taxon>Pseudomonadota</taxon>
        <taxon>Gammaproteobacteria</taxon>
        <taxon>Lysobacterales</taxon>
        <taxon>Rhodanobacteraceae</taxon>
        <taxon>Dokdonella</taxon>
    </lineage>
</organism>
<keyword evidence="1" id="KW-1133">Transmembrane helix</keyword>
<evidence type="ECO:0008006" key="4">
    <source>
        <dbReference type="Google" id="ProtNLM"/>
    </source>
</evidence>
<dbReference type="AlphaFoldDB" id="A0A4R2I8E8"/>